<dbReference type="EMBL" id="BLXT01006818">
    <property type="protein sequence ID" value="GFO33585.1"/>
    <property type="molecule type" value="Genomic_DNA"/>
</dbReference>
<reference evidence="2 3" key="1">
    <citation type="journal article" date="2021" name="Elife">
        <title>Chloroplast acquisition without the gene transfer in kleptoplastic sea slugs, Plakobranchus ocellatus.</title>
        <authorList>
            <person name="Maeda T."/>
            <person name="Takahashi S."/>
            <person name="Yoshida T."/>
            <person name="Shimamura S."/>
            <person name="Takaki Y."/>
            <person name="Nagai Y."/>
            <person name="Toyoda A."/>
            <person name="Suzuki Y."/>
            <person name="Arimoto A."/>
            <person name="Ishii H."/>
            <person name="Satoh N."/>
            <person name="Nishiyama T."/>
            <person name="Hasebe M."/>
            <person name="Maruyama T."/>
            <person name="Minagawa J."/>
            <person name="Obokata J."/>
            <person name="Shigenobu S."/>
        </authorList>
    </citation>
    <scope>NUCLEOTIDE SEQUENCE [LARGE SCALE GENOMIC DNA]</scope>
</reference>
<dbReference type="Proteomes" id="UP000735302">
    <property type="component" value="Unassembled WGS sequence"/>
</dbReference>
<sequence>MPEPSYFHIIMDILGPDTAYWEGIKEKADEPLPPSGWDVAGASGASEGEIVIELPADTLNLPVEVPFLPTDFLDMAVAEATIQNCHDQSGPSQAISLPQAAEPETDNRKRTTEDEQWRTYVQKQNQIN</sequence>
<comment type="caution">
    <text evidence="2">The sequence shown here is derived from an EMBL/GenBank/DDBJ whole genome shotgun (WGS) entry which is preliminary data.</text>
</comment>
<name>A0AAV4CNY2_9GAST</name>
<organism evidence="2 3">
    <name type="scientific">Plakobranchus ocellatus</name>
    <dbReference type="NCBI Taxonomy" id="259542"/>
    <lineage>
        <taxon>Eukaryota</taxon>
        <taxon>Metazoa</taxon>
        <taxon>Spiralia</taxon>
        <taxon>Lophotrochozoa</taxon>
        <taxon>Mollusca</taxon>
        <taxon>Gastropoda</taxon>
        <taxon>Heterobranchia</taxon>
        <taxon>Euthyneura</taxon>
        <taxon>Panpulmonata</taxon>
        <taxon>Sacoglossa</taxon>
        <taxon>Placobranchoidea</taxon>
        <taxon>Plakobranchidae</taxon>
        <taxon>Plakobranchus</taxon>
    </lineage>
</organism>
<feature type="compositionally biased region" description="Polar residues" evidence="1">
    <location>
        <begin position="85"/>
        <end position="96"/>
    </location>
</feature>
<evidence type="ECO:0008006" key="4">
    <source>
        <dbReference type="Google" id="ProtNLM"/>
    </source>
</evidence>
<feature type="compositionally biased region" description="Basic and acidic residues" evidence="1">
    <location>
        <begin position="105"/>
        <end position="117"/>
    </location>
</feature>
<protein>
    <recommendedName>
        <fullName evidence="4">Male-enhanced antigen 1</fullName>
    </recommendedName>
</protein>
<keyword evidence="3" id="KW-1185">Reference proteome</keyword>
<evidence type="ECO:0000313" key="3">
    <source>
        <dbReference type="Proteomes" id="UP000735302"/>
    </source>
</evidence>
<evidence type="ECO:0000313" key="2">
    <source>
        <dbReference type="EMBL" id="GFO33585.1"/>
    </source>
</evidence>
<accession>A0AAV4CNY2</accession>
<dbReference type="AlphaFoldDB" id="A0AAV4CNY2"/>
<feature type="compositionally biased region" description="Polar residues" evidence="1">
    <location>
        <begin position="119"/>
        <end position="128"/>
    </location>
</feature>
<feature type="region of interest" description="Disordered" evidence="1">
    <location>
        <begin position="85"/>
        <end position="128"/>
    </location>
</feature>
<gene>
    <name evidence="2" type="ORF">PoB_006009000</name>
</gene>
<evidence type="ECO:0000256" key="1">
    <source>
        <dbReference type="SAM" id="MobiDB-lite"/>
    </source>
</evidence>
<proteinExistence type="predicted"/>